<organism evidence="8 9">
    <name type="scientific">Crassaminicella indica</name>
    <dbReference type="NCBI Taxonomy" id="2855394"/>
    <lineage>
        <taxon>Bacteria</taxon>
        <taxon>Bacillati</taxon>
        <taxon>Bacillota</taxon>
        <taxon>Clostridia</taxon>
        <taxon>Eubacteriales</taxon>
        <taxon>Clostridiaceae</taxon>
        <taxon>Crassaminicella</taxon>
    </lineage>
</organism>
<dbReference type="RefSeq" id="WP_218282102.1">
    <property type="nucleotide sequence ID" value="NZ_CP078093.1"/>
</dbReference>
<dbReference type="InterPro" id="IPR011583">
    <property type="entry name" value="Chitinase_II/V-like_cat"/>
</dbReference>
<reference evidence="8" key="1">
    <citation type="submission" date="2021-07" db="EMBL/GenBank/DDBJ databases">
        <title>Complete genome sequence of Crassaminicella sp. 143-21, isolated from a deep-sea hydrothermal vent.</title>
        <authorList>
            <person name="Li X."/>
        </authorList>
    </citation>
    <scope>NUCLEOTIDE SEQUENCE</scope>
    <source>
        <strain evidence="8">143-21</strain>
    </source>
</reference>
<evidence type="ECO:0000259" key="5">
    <source>
        <dbReference type="PROSITE" id="PS51781"/>
    </source>
</evidence>
<feature type="domain" description="LysM" evidence="6">
    <location>
        <begin position="7"/>
        <end position="50"/>
    </location>
</feature>
<dbReference type="InterPro" id="IPR018392">
    <property type="entry name" value="LysM"/>
</dbReference>
<dbReference type="PROSITE" id="PS51910">
    <property type="entry name" value="GH18_2"/>
    <property type="match status" value="1"/>
</dbReference>
<dbReference type="PROSITE" id="PS51782">
    <property type="entry name" value="LYSM"/>
    <property type="match status" value="1"/>
</dbReference>
<gene>
    <name evidence="8" type="ORF">KVH43_08380</name>
</gene>
<dbReference type="PROSITE" id="PS51781">
    <property type="entry name" value="SH3B"/>
    <property type="match status" value="1"/>
</dbReference>
<dbReference type="Pfam" id="PF00704">
    <property type="entry name" value="Glyco_hydro_18"/>
    <property type="match status" value="1"/>
</dbReference>
<evidence type="ECO:0000256" key="4">
    <source>
        <dbReference type="RuleBase" id="RU004453"/>
    </source>
</evidence>
<dbReference type="Proteomes" id="UP000886818">
    <property type="component" value="Chromosome"/>
</dbReference>
<dbReference type="EMBL" id="CP078093">
    <property type="protein sequence ID" value="QXM05403.1"/>
    <property type="molecule type" value="Genomic_DNA"/>
</dbReference>
<dbReference type="Pfam" id="PF08239">
    <property type="entry name" value="SH3_3"/>
    <property type="match status" value="1"/>
</dbReference>
<dbReference type="PANTHER" id="PTHR46066:SF2">
    <property type="entry name" value="CHITINASE DOMAIN-CONTAINING PROTEIN 1"/>
    <property type="match status" value="1"/>
</dbReference>
<evidence type="ECO:0000256" key="1">
    <source>
        <dbReference type="ARBA" id="ARBA00022801"/>
    </source>
</evidence>
<proteinExistence type="inferred from homology"/>
<keyword evidence="2 3" id="KW-0326">Glycosidase</keyword>
<evidence type="ECO:0000313" key="8">
    <source>
        <dbReference type="EMBL" id="QXM05403.1"/>
    </source>
</evidence>
<keyword evidence="1 3" id="KW-0378">Hydrolase</keyword>
<comment type="similarity">
    <text evidence="4">Belongs to the glycosyl hydrolase 18 family.</text>
</comment>
<protein>
    <submittedName>
        <fullName evidence="8">LysM peptidoglycan-binding domain-containing protein</fullName>
    </submittedName>
</protein>
<dbReference type="SMART" id="SM00636">
    <property type="entry name" value="Glyco_18"/>
    <property type="match status" value="1"/>
</dbReference>
<dbReference type="SMART" id="SM00287">
    <property type="entry name" value="SH3b"/>
    <property type="match status" value="1"/>
</dbReference>
<sequence length="457" mass="52136">MRSSSSIIYTVQTGDTLYNIARRFNTTIEDIMKLNGLTSTELIPGQRLKIPLYTEVIVNVDVANIRKGPGTYYPIIAQMNRNARLPEVGAWKDWKKVKLFDNNKGWIRKDLVKVYIHDGERPIIGNLGFYTLEEGPTLPSSYDSFVKNTFAISETGLFLFQINKNNPTEIVKFGDFTDEYVKDIVSIAHRQNIKALPVVHNLLYKDGGTKTSKDVVKTLVSNKQNRQAFIQNVIKLIEKYDFDGVNIDIEDVYLEDSKNLSALYTELGEALRKKGYYLSGSIPARVSDEPFNPFSDPFDYEIIGKAVDEFVVMLYNEHGWPGSGPGPVVSIGWMDRVLNYAKSKMMAEKIVGAVSVFGFDFNLTTGKNTYVTYDMAMKLADKYNKEIIFDEKTQTPTFAYVDEQGNQHEVWFENKDSIYEKAKKVWELGVKGLALWRLGMEDPNMWPMLKEDVVIKK</sequence>
<dbReference type="InterPro" id="IPR003646">
    <property type="entry name" value="SH3-like_bac-type"/>
</dbReference>
<dbReference type="PROSITE" id="PS01095">
    <property type="entry name" value="GH18_1"/>
    <property type="match status" value="1"/>
</dbReference>
<dbReference type="InterPro" id="IPR041704">
    <property type="entry name" value="CFLE_GH18"/>
</dbReference>
<evidence type="ECO:0000259" key="7">
    <source>
        <dbReference type="PROSITE" id="PS51910"/>
    </source>
</evidence>
<dbReference type="Pfam" id="PF01476">
    <property type="entry name" value="LysM"/>
    <property type="match status" value="1"/>
</dbReference>
<evidence type="ECO:0000313" key="9">
    <source>
        <dbReference type="Proteomes" id="UP000886818"/>
    </source>
</evidence>
<dbReference type="InterPro" id="IPR001579">
    <property type="entry name" value="Glyco_hydro_18_chit_AS"/>
</dbReference>
<evidence type="ECO:0000256" key="2">
    <source>
        <dbReference type="ARBA" id="ARBA00023295"/>
    </source>
</evidence>
<feature type="domain" description="GH18" evidence="7">
    <location>
        <begin position="124"/>
        <end position="457"/>
    </location>
</feature>
<dbReference type="SMART" id="SM00257">
    <property type="entry name" value="LysM"/>
    <property type="match status" value="1"/>
</dbReference>
<evidence type="ECO:0000259" key="6">
    <source>
        <dbReference type="PROSITE" id="PS51782"/>
    </source>
</evidence>
<accession>A0ABX8R8Q6</accession>
<keyword evidence="9" id="KW-1185">Reference proteome</keyword>
<evidence type="ECO:0000256" key="3">
    <source>
        <dbReference type="RuleBase" id="RU000489"/>
    </source>
</evidence>
<name>A0ABX8R8Q6_9CLOT</name>
<dbReference type="InterPro" id="IPR001223">
    <property type="entry name" value="Glyco_hydro18_cat"/>
</dbReference>
<dbReference type="CDD" id="cd02874">
    <property type="entry name" value="GH18_CFLE_spore_hydrolase"/>
    <property type="match status" value="1"/>
</dbReference>
<dbReference type="CDD" id="cd00118">
    <property type="entry name" value="LysM"/>
    <property type="match status" value="1"/>
</dbReference>
<dbReference type="PANTHER" id="PTHR46066">
    <property type="entry name" value="CHITINASE DOMAIN-CONTAINING PROTEIN 1 FAMILY MEMBER"/>
    <property type="match status" value="1"/>
</dbReference>
<feature type="domain" description="SH3b" evidence="5">
    <location>
        <begin position="53"/>
        <end position="115"/>
    </location>
</feature>